<accession>A0AAE0H6G7</accession>
<gene>
    <name evidence="4" type="ORF">B0H64DRAFT_48763</name>
</gene>
<keyword evidence="2" id="KW-0378">Hydrolase</keyword>
<evidence type="ECO:0000313" key="5">
    <source>
        <dbReference type="Proteomes" id="UP001278766"/>
    </source>
</evidence>
<dbReference type="PANTHER" id="PTHR43540:SF6">
    <property type="entry name" value="ISOCHORISMATASE-LIKE DOMAIN-CONTAINING PROTEIN"/>
    <property type="match status" value="1"/>
</dbReference>
<keyword evidence="5" id="KW-1185">Reference proteome</keyword>
<protein>
    <submittedName>
        <fullName evidence="4">Isochorismatase-like protein</fullName>
    </submittedName>
</protein>
<evidence type="ECO:0000256" key="1">
    <source>
        <dbReference type="ARBA" id="ARBA00006336"/>
    </source>
</evidence>
<dbReference type="Pfam" id="PF00857">
    <property type="entry name" value="Isochorismatase"/>
    <property type="match status" value="1"/>
</dbReference>
<dbReference type="SUPFAM" id="SSF52499">
    <property type="entry name" value="Isochorismatase-like hydrolases"/>
    <property type="match status" value="1"/>
</dbReference>
<dbReference type="PANTHER" id="PTHR43540">
    <property type="entry name" value="PEROXYUREIDOACRYLATE/UREIDOACRYLATE AMIDOHYDROLASE-RELATED"/>
    <property type="match status" value="1"/>
</dbReference>
<comment type="caution">
    <text evidence="4">The sequence shown here is derived from an EMBL/GenBank/DDBJ whole genome shotgun (WGS) entry which is preliminary data.</text>
</comment>
<name>A0AAE0H6G7_9PEZI</name>
<dbReference type="RefSeq" id="XP_062654359.1">
    <property type="nucleotide sequence ID" value="XM_062808311.1"/>
</dbReference>
<dbReference type="InterPro" id="IPR000868">
    <property type="entry name" value="Isochorismatase-like_dom"/>
</dbReference>
<evidence type="ECO:0000313" key="4">
    <source>
        <dbReference type="EMBL" id="KAK3290845.1"/>
    </source>
</evidence>
<dbReference type="GeneID" id="87845259"/>
<dbReference type="EMBL" id="JAUEPN010000011">
    <property type="protein sequence ID" value="KAK3290845.1"/>
    <property type="molecule type" value="Genomic_DNA"/>
</dbReference>
<proteinExistence type="inferred from homology"/>
<sequence length="190" mass="20798">MATALFVIDIQNDLAADPATQIPHAERVKAAGDQILSAARIVLETQNDEVATPCTIVFVQHEEKPESGPLVRESEPWKLVFEPRAGAEEERLISKWTRDTFESNPNLASELKAAGVQHVIAFGIQSECCVESTCNGALAAGFGVTLLSGAHSTYDCGRKTAEEIEREVEERLRDKGVKIVPWKEAVGLWK</sequence>
<dbReference type="Proteomes" id="UP001278766">
    <property type="component" value="Unassembled WGS sequence"/>
</dbReference>
<evidence type="ECO:0000259" key="3">
    <source>
        <dbReference type="Pfam" id="PF00857"/>
    </source>
</evidence>
<dbReference type="InterPro" id="IPR036380">
    <property type="entry name" value="Isochorismatase-like_sf"/>
</dbReference>
<comment type="similarity">
    <text evidence="1">Belongs to the isochorismatase family.</text>
</comment>
<dbReference type="Gene3D" id="3.40.50.850">
    <property type="entry name" value="Isochorismatase-like"/>
    <property type="match status" value="1"/>
</dbReference>
<dbReference type="InterPro" id="IPR050272">
    <property type="entry name" value="Isochorismatase-like_hydrls"/>
</dbReference>
<reference evidence="4" key="2">
    <citation type="submission" date="2023-06" db="EMBL/GenBank/DDBJ databases">
        <authorList>
            <consortium name="Lawrence Berkeley National Laboratory"/>
            <person name="Haridas S."/>
            <person name="Hensen N."/>
            <person name="Bonometti L."/>
            <person name="Westerberg I."/>
            <person name="Brannstrom I.O."/>
            <person name="Guillou S."/>
            <person name="Cros-Aarteil S."/>
            <person name="Calhoun S."/>
            <person name="Kuo A."/>
            <person name="Mondo S."/>
            <person name="Pangilinan J."/>
            <person name="Riley R."/>
            <person name="Labutti K."/>
            <person name="Andreopoulos B."/>
            <person name="Lipzen A."/>
            <person name="Chen C."/>
            <person name="Yanf M."/>
            <person name="Daum C."/>
            <person name="Ng V."/>
            <person name="Clum A."/>
            <person name="Steindorff A."/>
            <person name="Ohm R."/>
            <person name="Martin F."/>
            <person name="Silar P."/>
            <person name="Natvig D."/>
            <person name="Lalanne C."/>
            <person name="Gautier V."/>
            <person name="Ament-Velasquez S.L."/>
            <person name="Kruys A."/>
            <person name="Hutchinson M.I."/>
            <person name="Powell A.J."/>
            <person name="Barry K."/>
            <person name="Miller A.N."/>
            <person name="Grigoriev I.V."/>
            <person name="Debuchy R."/>
            <person name="Gladieux P."/>
            <person name="Thoren M.H."/>
            <person name="Johannesson H."/>
        </authorList>
    </citation>
    <scope>NUCLEOTIDE SEQUENCE</scope>
    <source>
        <strain evidence="4">CBS 168.71</strain>
    </source>
</reference>
<dbReference type="AlphaFoldDB" id="A0AAE0H6G7"/>
<feature type="domain" description="Isochorismatase-like" evidence="3">
    <location>
        <begin position="3"/>
        <end position="155"/>
    </location>
</feature>
<dbReference type="GO" id="GO:0016787">
    <property type="term" value="F:hydrolase activity"/>
    <property type="evidence" value="ECO:0007669"/>
    <property type="project" value="UniProtKB-KW"/>
</dbReference>
<evidence type="ECO:0000256" key="2">
    <source>
        <dbReference type="ARBA" id="ARBA00022801"/>
    </source>
</evidence>
<organism evidence="4 5">
    <name type="scientific">Chaetomium fimeti</name>
    <dbReference type="NCBI Taxonomy" id="1854472"/>
    <lineage>
        <taxon>Eukaryota</taxon>
        <taxon>Fungi</taxon>
        <taxon>Dikarya</taxon>
        <taxon>Ascomycota</taxon>
        <taxon>Pezizomycotina</taxon>
        <taxon>Sordariomycetes</taxon>
        <taxon>Sordariomycetidae</taxon>
        <taxon>Sordariales</taxon>
        <taxon>Chaetomiaceae</taxon>
        <taxon>Chaetomium</taxon>
    </lineage>
</organism>
<reference evidence="4" key="1">
    <citation type="journal article" date="2023" name="Mol. Phylogenet. Evol.">
        <title>Genome-scale phylogeny and comparative genomics of the fungal order Sordariales.</title>
        <authorList>
            <person name="Hensen N."/>
            <person name="Bonometti L."/>
            <person name="Westerberg I."/>
            <person name="Brannstrom I.O."/>
            <person name="Guillou S."/>
            <person name="Cros-Aarteil S."/>
            <person name="Calhoun S."/>
            <person name="Haridas S."/>
            <person name="Kuo A."/>
            <person name="Mondo S."/>
            <person name="Pangilinan J."/>
            <person name="Riley R."/>
            <person name="LaButti K."/>
            <person name="Andreopoulos B."/>
            <person name="Lipzen A."/>
            <person name="Chen C."/>
            <person name="Yan M."/>
            <person name="Daum C."/>
            <person name="Ng V."/>
            <person name="Clum A."/>
            <person name="Steindorff A."/>
            <person name="Ohm R.A."/>
            <person name="Martin F."/>
            <person name="Silar P."/>
            <person name="Natvig D.O."/>
            <person name="Lalanne C."/>
            <person name="Gautier V."/>
            <person name="Ament-Velasquez S.L."/>
            <person name="Kruys A."/>
            <person name="Hutchinson M.I."/>
            <person name="Powell A.J."/>
            <person name="Barry K."/>
            <person name="Miller A.N."/>
            <person name="Grigoriev I.V."/>
            <person name="Debuchy R."/>
            <person name="Gladieux P."/>
            <person name="Hiltunen Thoren M."/>
            <person name="Johannesson H."/>
        </authorList>
    </citation>
    <scope>NUCLEOTIDE SEQUENCE</scope>
    <source>
        <strain evidence="4">CBS 168.71</strain>
    </source>
</reference>